<name>A0A1X7A217_9RHOB</name>
<dbReference type="InterPro" id="IPR025139">
    <property type="entry name" value="DUF4062"/>
</dbReference>
<protein>
    <recommendedName>
        <fullName evidence="1">DUF4062 domain-containing protein</fullName>
    </recommendedName>
</protein>
<evidence type="ECO:0000313" key="3">
    <source>
        <dbReference type="Proteomes" id="UP000194012"/>
    </source>
</evidence>
<dbReference type="AlphaFoldDB" id="A0A1X7A217"/>
<reference evidence="3" key="1">
    <citation type="submission" date="2017-03" db="EMBL/GenBank/DDBJ databases">
        <authorList>
            <person name="Rodrigo-Torres L."/>
            <person name="Arahal R.D."/>
            <person name="Lucena T."/>
        </authorList>
    </citation>
    <scope>NUCLEOTIDE SEQUENCE [LARGE SCALE GENOMIC DNA]</scope>
    <source>
        <strain evidence="3">CECT 8370</strain>
    </source>
</reference>
<accession>A0A1X7A217</accession>
<keyword evidence="3" id="KW-1185">Reference proteome</keyword>
<dbReference type="Pfam" id="PF13271">
    <property type="entry name" value="DUF4062"/>
    <property type="match status" value="1"/>
</dbReference>
<evidence type="ECO:0000313" key="2">
    <source>
        <dbReference type="EMBL" id="SLN68389.1"/>
    </source>
</evidence>
<evidence type="ECO:0000259" key="1">
    <source>
        <dbReference type="Pfam" id="PF13271"/>
    </source>
</evidence>
<sequence length="342" mass="38986">MLRAKCFPAQMENWPAVDEEQFDYIKRIIDESDYFVVISAGMYGSTHPETGVSYTEMEYDYAVEAGKPIIRLLRKDPFKALTGDKSESTAAAKKKLKAFHKKLSTTRMVRFWEDPKELGNEVTLALIDMKESKPAVGWAKANEISEKDSRLKIAELGEENRLLREALSSYESKDFGPILDGLSGTLEIQEYKWSGMECDDFSPFDEKPNIKCIEIKDGLETFLYQPLGEPTQKLTSWVMKRICFGFLFSRDFKNAVQKGLSSSHPIGSIESRMLVPTDEHSLESLFMALEGAGLLVPGEPYGGMIGFLALREKSIYLRRTPWALSETFRRWIVRHGNEWIET</sequence>
<feature type="domain" description="DUF4062" evidence="1">
    <location>
        <begin position="3"/>
        <end position="62"/>
    </location>
</feature>
<dbReference type="Proteomes" id="UP000194012">
    <property type="component" value="Unassembled WGS sequence"/>
</dbReference>
<gene>
    <name evidence="2" type="ORF">ROG8370_03202</name>
</gene>
<proteinExistence type="predicted"/>
<organism evidence="2 3">
    <name type="scientific">Roseovarius gaetbuli</name>
    <dbReference type="NCBI Taxonomy" id="1356575"/>
    <lineage>
        <taxon>Bacteria</taxon>
        <taxon>Pseudomonadati</taxon>
        <taxon>Pseudomonadota</taxon>
        <taxon>Alphaproteobacteria</taxon>
        <taxon>Rhodobacterales</taxon>
        <taxon>Roseobacteraceae</taxon>
        <taxon>Roseovarius</taxon>
    </lineage>
</organism>
<dbReference type="EMBL" id="FWFJ01000041">
    <property type="protein sequence ID" value="SLN68389.1"/>
    <property type="molecule type" value="Genomic_DNA"/>
</dbReference>